<organism evidence="2 3">
    <name type="scientific">Coprinopsis marcescibilis</name>
    <name type="common">Agaric fungus</name>
    <name type="synonym">Psathyrella marcescibilis</name>
    <dbReference type="NCBI Taxonomy" id="230819"/>
    <lineage>
        <taxon>Eukaryota</taxon>
        <taxon>Fungi</taxon>
        <taxon>Dikarya</taxon>
        <taxon>Basidiomycota</taxon>
        <taxon>Agaricomycotina</taxon>
        <taxon>Agaricomycetes</taxon>
        <taxon>Agaricomycetidae</taxon>
        <taxon>Agaricales</taxon>
        <taxon>Agaricineae</taxon>
        <taxon>Psathyrellaceae</taxon>
        <taxon>Coprinopsis</taxon>
    </lineage>
</organism>
<name>A0A5C3KVT2_COPMA</name>
<evidence type="ECO:0000313" key="3">
    <source>
        <dbReference type="Proteomes" id="UP000307440"/>
    </source>
</evidence>
<proteinExistence type="predicted"/>
<keyword evidence="3" id="KW-1185">Reference proteome</keyword>
<dbReference type="EMBL" id="ML210314">
    <property type="protein sequence ID" value="TFK20038.1"/>
    <property type="molecule type" value="Genomic_DNA"/>
</dbReference>
<gene>
    <name evidence="2" type="ORF">FA15DRAFT_659385</name>
</gene>
<feature type="region of interest" description="Disordered" evidence="1">
    <location>
        <begin position="62"/>
        <end position="106"/>
    </location>
</feature>
<protein>
    <submittedName>
        <fullName evidence="2">Uncharacterized protein</fullName>
    </submittedName>
</protein>
<accession>A0A5C3KVT2</accession>
<dbReference type="Proteomes" id="UP000307440">
    <property type="component" value="Unassembled WGS sequence"/>
</dbReference>
<evidence type="ECO:0000313" key="2">
    <source>
        <dbReference type="EMBL" id="TFK20038.1"/>
    </source>
</evidence>
<sequence length="106" mass="12633">MPCQRLDHNPNTEVPPDFNSKAMQTILQERLKEGNTLEGLIQRLVDDWETCRQERVQQWNKQQAEAAAEQARQEQQQEQEHRRLEEEQQRRLDVQNQCRPKVDKGA</sequence>
<feature type="compositionally biased region" description="Low complexity" evidence="1">
    <location>
        <begin position="62"/>
        <end position="76"/>
    </location>
</feature>
<reference evidence="2 3" key="1">
    <citation type="journal article" date="2019" name="Nat. Ecol. Evol.">
        <title>Megaphylogeny resolves global patterns of mushroom evolution.</title>
        <authorList>
            <person name="Varga T."/>
            <person name="Krizsan K."/>
            <person name="Foldi C."/>
            <person name="Dima B."/>
            <person name="Sanchez-Garcia M."/>
            <person name="Sanchez-Ramirez S."/>
            <person name="Szollosi G.J."/>
            <person name="Szarkandi J.G."/>
            <person name="Papp V."/>
            <person name="Albert L."/>
            <person name="Andreopoulos W."/>
            <person name="Angelini C."/>
            <person name="Antonin V."/>
            <person name="Barry K.W."/>
            <person name="Bougher N.L."/>
            <person name="Buchanan P."/>
            <person name="Buyck B."/>
            <person name="Bense V."/>
            <person name="Catcheside P."/>
            <person name="Chovatia M."/>
            <person name="Cooper J."/>
            <person name="Damon W."/>
            <person name="Desjardin D."/>
            <person name="Finy P."/>
            <person name="Geml J."/>
            <person name="Haridas S."/>
            <person name="Hughes K."/>
            <person name="Justo A."/>
            <person name="Karasinski D."/>
            <person name="Kautmanova I."/>
            <person name="Kiss B."/>
            <person name="Kocsube S."/>
            <person name="Kotiranta H."/>
            <person name="LaButti K.M."/>
            <person name="Lechner B.E."/>
            <person name="Liimatainen K."/>
            <person name="Lipzen A."/>
            <person name="Lukacs Z."/>
            <person name="Mihaltcheva S."/>
            <person name="Morgado L.N."/>
            <person name="Niskanen T."/>
            <person name="Noordeloos M.E."/>
            <person name="Ohm R.A."/>
            <person name="Ortiz-Santana B."/>
            <person name="Ovrebo C."/>
            <person name="Racz N."/>
            <person name="Riley R."/>
            <person name="Savchenko A."/>
            <person name="Shiryaev A."/>
            <person name="Soop K."/>
            <person name="Spirin V."/>
            <person name="Szebenyi C."/>
            <person name="Tomsovsky M."/>
            <person name="Tulloss R.E."/>
            <person name="Uehling J."/>
            <person name="Grigoriev I.V."/>
            <person name="Vagvolgyi C."/>
            <person name="Papp T."/>
            <person name="Martin F.M."/>
            <person name="Miettinen O."/>
            <person name="Hibbett D.S."/>
            <person name="Nagy L.G."/>
        </authorList>
    </citation>
    <scope>NUCLEOTIDE SEQUENCE [LARGE SCALE GENOMIC DNA]</scope>
    <source>
        <strain evidence="2 3">CBS 121175</strain>
    </source>
</reference>
<evidence type="ECO:0000256" key="1">
    <source>
        <dbReference type="SAM" id="MobiDB-lite"/>
    </source>
</evidence>
<dbReference type="AlphaFoldDB" id="A0A5C3KVT2"/>
<feature type="compositionally biased region" description="Basic and acidic residues" evidence="1">
    <location>
        <begin position="78"/>
        <end position="93"/>
    </location>
</feature>